<keyword evidence="1 3" id="KW-0820">tRNA-binding</keyword>
<keyword evidence="2 3" id="KW-0694">RNA-binding</keyword>
<proteinExistence type="predicted"/>
<feature type="domain" description="TRNA-binding" evidence="4">
    <location>
        <begin position="132"/>
        <end position="232"/>
    </location>
</feature>
<dbReference type="InterPro" id="IPR041169">
    <property type="entry name" value="Alpha_helical"/>
</dbReference>
<organism evidence="5 7">
    <name type="scientific">Methanobacterium formicicum</name>
    <dbReference type="NCBI Taxonomy" id="2162"/>
    <lineage>
        <taxon>Archaea</taxon>
        <taxon>Methanobacteriati</taxon>
        <taxon>Methanobacteriota</taxon>
        <taxon>Methanomada group</taxon>
        <taxon>Methanobacteria</taxon>
        <taxon>Methanobacteriales</taxon>
        <taxon>Methanobacteriaceae</taxon>
        <taxon>Methanobacterium</taxon>
    </lineage>
</organism>
<dbReference type="EMBL" id="CP006933">
    <property type="protein sequence ID" value="AIS31635.1"/>
    <property type="molecule type" value="Genomic_DNA"/>
</dbReference>
<reference evidence="6" key="2">
    <citation type="submission" date="2014-09" db="EMBL/GenBank/DDBJ databases">
        <authorList>
            <person name="Bishop-Lilly K.A."/>
            <person name="Broomall S.M."/>
            <person name="Chain P.S."/>
            <person name="Chertkov O."/>
            <person name="Coyne S.R."/>
            <person name="Daligault H.E."/>
            <person name="Davenport K.W."/>
            <person name="Erkkila T."/>
            <person name="Frey K.G."/>
            <person name="Gibbons H.S."/>
            <person name="Gu W."/>
            <person name="Jaissle J."/>
            <person name="Johnson S.L."/>
            <person name="Koroleva G.I."/>
            <person name="Ladner J.T."/>
            <person name="Lo C.-C."/>
            <person name="Minogue T.D."/>
            <person name="Munk C."/>
            <person name="Palacios G.F."/>
            <person name="Redden C.L."/>
            <person name="Rosenzweig C.N."/>
            <person name="Scholz M.B."/>
            <person name="Teshima H."/>
            <person name="Xu Y."/>
        </authorList>
    </citation>
    <scope>NUCLEOTIDE SEQUENCE</scope>
    <source>
        <strain evidence="6">Mb9</strain>
    </source>
</reference>
<evidence type="ECO:0000313" key="8">
    <source>
        <dbReference type="Proteomes" id="UP000062768"/>
    </source>
</evidence>
<dbReference type="OrthoDB" id="14546at2157"/>
<dbReference type="InterPro" id="IPR012340">
    <property type="entry name" value="NA-bd_OB-fold"/>
</dbReference>
<dbReference type="RefSeq" id="WP_048084908.1">
    <property type="nucleotide sequence ID" value="NZ_CP006933.1"/>
</dbReference>
<gene>
    <name evidence="5" type="ORF">BRM9_0817</name>
    <name evidence="6" type="ORF">MB9_1870</name>
</gene>
<evidence type="ECO:0000256" key="2">
    <source>
        <dbReference type="ARBA" id="ARBA00022884"/>
    </source>
</evidence>
<dbReference type="Pfam" id="PF18489">
    <property type="entry name" value="Alpha_Helical"/>
    <property type="match status" value="1"/>
</dbReference>
<dbReference type="Proteomes" id="UP000029661">
    <property type="component" value="Chromosome"/>
</dbReference>
<keyword evidence="8" id="KW-1185">Reference proteome</keyword>
<dbReference type="Proteomes" id="UP000062768">
    <property type="component" value="Chromosome I"/>
</dbReference>
<dbReference type="Pfam" id="PF01588">
    <property type="entry name" value="tRNA_bind"/>
    <property type="match status" value="1"/>
</dbReference>
<evidence type="ECO:0000313" key="6">
    <source>
        <dbReference type="EMBL" id="CEL25498.1"/>
    </source>
</evidence>
<sequence length="240" mass="26832">MWDTSNDYRLLVAEKSVELFLRTVEGANLKGKWNKKQALQAARKMTSEIQTLYYSYLEPSAIVTTPQIDLLEEQATEIVEALGGNSWHRQFPELANREEKPKLEESLAKIKFFLNTILGLKDRISLGEIEDPVMGIDIKKGEILSVSKHPEADQLLVCNVNLHQRAITVVTNDLEVREKNQVAVALLPPEVFMGITSEGMFLGAGEGILKDVKGDLGKLPHGIPLEALNEARNLVENFLQ</sequence>
<name>A0A089ZFB4_METFO</name>
<protein>
    <submittedName>
        <fullName evidence="6">Putative tRNA-binding protein</fullName>
    </submittedName>
    <submittedName>
        <fullName evidence="5">tRNA binding domain-containing protein</fullName>
    </submittedName>
</protein>
<dbReference type="STRING" id="2162.BRM9_0817"/>
<dbReference type="EMBL" id="LN734822">
    <property type="protein sequence ID" value="CEL25498.1"/>
    <property type="molecule type" value="Genomic_DNA"/>
</dbReference>
<evidence type="ECO:0000313" key="5">
    <source>
        <dbReference type="EMBL" id="AIS31635.1"/>
    </source>
</evidence>
<dbReference type="GeneID" id="26740105"/>
<reference evidence="5" key="1">
    <citation type="submission" date="2013-12" db="EMBL/GenBank/DDBJ databases">
        <title>The complete genome sequence of Methanobacterium sp. BRM9.</title>
        <authorList>
            <consortium name="Pastoral Greenhouse Gas Research Consortium"/>
            <person name="Kelly W.J."/>
            <person name="Leahy S.C."/>
            <person name="Perry R."/>
            <person name="Li D."/>
            <person name="Altermann E."/>
            <person name="Lambie S.C."/>
            <person name="Attwood G.T."/>
        </authorList>
    </citation>
    <scope>NUCLEOTIDE SEQUENCE [LARGE SCALE GENOMIC DNA]</scope>
    <source>
        <strain evidence="5">BRM9</strain>
    </source>
</reference>
<evidence type="ECO:0000259" key="4">
    <source>
        <dbReference type="PROSITE" id="PS50886"/>
    </source>
</evidence>
<accession>A0A089ZFB4</accession>
<dbReference type="KEGG" id="mfc:BRM9_0817"/>
<dbReference type="CDD" id="cd02153">
    <property type="entry name" value="tRNA_bindingDomain"/>
    <property type="match status" value="1"/>
</dbReference>
<dbReference type="SUPFAM" id="SSF50249">
    <property type="entry name" value="Nucleic acid-binding proteins"/>
    <property type="match status" value="1"/>
</dbReference>
<dbReference type="GO" id="GO:0000049">
    <property type="term" value="F:tRNA binding"/>
    <property type="evidence" value="ECO:0007669"/>
    <property type="project" value="UniProtKB-UniRule"/>
</dbReference>
<dbReference type="Gene3D" id="2.40.50.140">
    <property type="entry name" value="Nucleic acid-binding proteins"/>
    <property type="match status" value="1"/>
</dbReference>
<evidence type="ECO:0000256" key="1">
    <source>
        <dbReference type="ARBA" id="ARBA00022555"/>
    </source>
</evidence>
<dbReference type="InterPro" id="IPR002547">
    <property type="entry name" value="tRNA-bd_dom"/>
</dbReference>
<dbReference type="Gene3D" id="1.20.1440.150">
    <property type="match status" value="1"/>
</dbReference>
<dbReference type="PROSITE" id="PS50886">
    <property type="entry name" value="TRBD"/>
    <property type="match status" value="1"/>
</dbReference>
<evidence type="ECO:0000313" key="7">
    <source>
        <dbReference type="Proteomes" id="UP000029661"/>
    </source>
</evidence>
<dbReference type="PATRIC" id="fig|2162.10.peg.1944"/>
<evidence type="ECO:0000256" key="3">
    <source>
        <dbReference type="PROSITE-ProRule" id="PRU00209"/>
    </source>
</evidence>
<dbReference type="AlphaFoldDB" id="A0A089ZFB4"/>